<organism evidence="1 2">
    <name type="scientific">Penicillium citrinum</name>
    <dbReference type="NCBI Taxonomy" id="5077"/>
    <lineage>
        <taxon>Eukaryota</taxon>
        <taxon>Fungi</taxon>
        <taxon>Dikarya</taxon>
        <taxon>Ascomycota</taxon>
        <taxon>Pezizomycotina</taxon>
        <taxon>Eurotiomycetes</taxon>
        <taxon>Eurotiomycetidae</taxon>
        <taxon>Eurotiales</taxon>
        <taxon>Aspergillaceae</taxon>
        <taxon>Penicillium</taxon>
    </lineage>
</organism>
<gene>
    <name evidence="1" type="ORF">N7469_002115</name>
</gene>
<reference evidence="1" key="2">
    <citation type="journal article" date="2023" name="IMA Fungus">
        <title>Comparative genomic study of the Penicillium genus elucidates a diverse pangenome and 15 lateral gene transfer events.</title>
        <authorList>
            <person name="Petersen C."/>
            <person name="Sorensen T."/>
            <person name="Nielsen M.R."/>
            <person name="Sondergaard T.E."/>
            <person name="Sorensen J.L."/>
            <person name="Fitzpatrick D.A."/>
            <person name="Frisvad J.C."/>
            <person name="Nielsen K.L."/>
        </authorList>
    </citation>
    <scope>NUCLEOTIDE SEQUENCE</scope>
    <source>
        <strain evidence="1">IBT 23319</strain>
    </source>
</reference>
<keyword evidence="2" id="KW-1185">Reference proteome</keyword>
<dbReference type="Proteomes" id="UP001147733">
    <property type="component" value="Unassembled WGS sequence"/>
</dbReference>
<sequence length="64" mass="6415">MTLSNIGLRMGGASKAVFAGQGVFLLGNAVYTILFPSSAANIPGSSLRGAPNGVVQCIGTNFTV</sequence>
<dbReference type="GeneID" id="81380202"/>
<accession>A0A9W9P9V0</accession>
<protein>
    <submittedName>
        <fullName evidence="1">Uncharacterized protein</fullName>
    </submittedName>
</protein>
<dbReference type="EMBL" id="JAPQKT010000002">
    <property type="protein sequence ID" value="KAJ5240524.1"/>
    <property type="molecule type" value="Genomic_DNA"/>
</dbReference>
<evidence type="ECO:0000313" key="1">
    <source>
        <dbReference type="EMBL" id="KAJ5240524.1"/>
    </source>
</evidence>
<name>A0A9W9P9V0_PENCI</name>
<reference evidence="1" key="1">
    <citation type="submission" date="2022-11" db="EMBL/GenBank/DDBJ databases">
        <authorList>
            <person name="Petersen C."/>
        </authorList>
    </citation>
    <scope>NUCLEOTIDE SEQUENCE</scope>
    <source>
        <strain evidence="1">IBT 23319</strain>
    </source>
</reference>
<proteinExistence type="predicted"/>
<dbReference type="AlphaFoldDB" id="A0A9W9P9V0"/>
<dbReference type="OrthoDB" id="10042947at2759"/>
<dbReference type="RefSeq" id="XP_056503529.1">
    <property type="nucleotide sequence ID" value="XM_056641035.1"/>
</dbReference>
<comment type="caution">
    <text evidence="1">The sequence shown here is derived from an EMBL/GenBank/DDBJ whole genome shotgun (WGS) entry which is preliminary data.</text>
</comment>
<evidence type="ECO:0000313" key="2">
    <source>
        <dbReference type="Proteomes" id="UP001147733"/>
    </source>
</evidence>